<dbReference type="EMBL" id="AAHJPS010000001">
    <property type="protein sequence ID" value="EBW9188217.1"/>
    <property type="molecule type" value="Genomic_DNA"/>
</dbReference>
<protein>
    <recommendedName>
        <fullName evidence="2">Virion structural protein</fullName>
    </recommendedName>
</protein>
<dbReference type="AlphaFoldDB" id="A0A5W4PSA3"/>
<dbReference type="InterPro" id="IPR013783">
    <property type="entry name" value="Ig-like_fold"/>
</dbReference>
<comment type="caution">
    <text evidence="1">The sequence shown here is derived from an EMBL/GenBank/DDBJ whole genome shotgun (WGS) entry which is preliminary data.</text>
</comment>
<gene>
    <name evidence="1" type="ORF">BZT14_00895</name>
</gene>
<organism evidence="1">
    <name type="scientific">Salmonella enteritidis</name>
    <dbReference type="NCBI Taxonomy" id="149539"/>
    <lineage>
        <taxon>Bacteria</taxon>
        <taxon>Pseudomonadati</taxon>
        <taxon>Pseudomonadota</taxon>
        <taxon>Gammaproteobacteria</taxon>
        <taxon>Enterobacterales</taxon>
        <taxon>Enterobacteriaceae</taxon>
        <taxon>Salmonella</taxon>
    </lineage>
</organism>
<accession>A0A5W4PSA3</accession>
<sequence>MALKLKWKNPNKVPTTIDIYRSDTHDVSLTTPLVTLSEGETEWVDTTALFGKTYYYVWVVNTDNDQVVSQPQKIEVADRHGPGPNTLLHGNENYGFFGTVSSADFVNSGVITDALKSVSGIGTAVVYPTWFKYIRKGKVLFVPSTRFTDTTWNSLYNAGAVFGTDDFGPPEFGGSVNQFTTFEFKGDLFLIRLPKGIPDGLTVSDVTGLPASGLNTSPLAVGKYSEYEDLMFPICPITPLRQRMVTVGNVDSAFILPSGYSSDRTAIGVACQETSAANNYIRGYGPYNWGAQSRASIESLGLRNRGSISCWWPVIEYVGRVDEITL</sequence>
<dbReference type="Gene3D" id="2.60.40.10">
    <property type="entry name" value="Immunoglobulins"/>
    <property type="match status" value="1"/>
</dbReference>
<name>A0A5W4PSA3_SALEN</name>
<evidence type="ECO:0000313" key="1">
    <source>
        <dbReference type="EMBL" id="EBW9188217.1"/>
    </source>
</evidence>
<evidence type="ECO:0008006" key="2">
    <source>
        <dbReference type="Google" id="ProtNLM"/>
    </source>
</evidence>
<proteinExistence type="predicted"/>
<reference evidence="1" key="1">
    <citation type="submission" date="2018-08" db="EMBL/GenBank/DDBJ databases">
        <authorList>
            <person name="Ashton P.M."/>
            <person name="Dallman T."/>
            <person name="Nair S."/>
            <person name="De Pinna E."/>
            <person name="Peters T."/>
            <person name="Grant K."/>
        </authorList>
    </citation>
    <scope>NUCLEOTIDE SEQUENCE</scope>
    <source>
        <strain evidence="1">126847</strain>
    </source>
</reference>